<comment type="caution">
    <text evidence="7">The sequence shown here is derived from an EMBL/GenBank/DDBJ whole genome shotgun (WGS) entry which is preliminary data.</text>
</comment>
<evidence type="ECO:0000313" key="7">
    <source>
        <dbReference type="EMBL" id="HIU22291.1"/>
    </source>
</evidence>
<organism evidence="7 8">
    <name type="scientific">Candidatus Fimihabitans intestinipullorum</name>
    <dbReference type="NCBI Taxonomy" id="2840820"/>
    <lineage>
        <taxon>Bacteria</taxon>
        <taxon>Bacillati</taxon>
        <taxon>Mycoplasmatota</taxon>
        <taxon>Mycoplasmatota incertae sedis</taxon>
        <taxon>Candidatus Fimihabitans</taxon>
    </lineage>
</organism>
<dbReference type="InterPro" id="IPR003447">
    <property type="entry name" value="FEMABX"/>
</dbReference>
<dbReference type="Gene3D" id="3.40.630.30">
    <property type="match status" value="2"/>
</dbReference>
<dbReference type="Pfam" id="PF02388">
    <property type="entry name" value="FemAB"/>
    <property type="match status" value="1"/>
</dbReference>
<keyword evidence="5" id="KW-0012">Acyltransferase</keyword>
<proteinExistence type="inferred from homology"/>
<evidence type="ECO:0000256" key="2">
    <source>
        <dbReference type="ARBA" id="ARBA00022679"/>
    </source>
</evidence>
<evidence type="ECO:0000256" key="5">
    <source>
        <dbReference type="ARBA" id="ARBA00023315"/>
    </source>
</evidence>
<reference evidence="7" key="1">
    <citation type="submission" date="2020-10" db="EMBL/GenBank/DDBJ databases">
        <authorList>
            <person name="Gilroy R."/>
        </authorList>
    </citation>
    <scope>NUCLEOTIDE SEQUENCE</scope>
    <source>
        <strain evidence="7">CHK197-8231</strain>
    </source>
</reference>
<dbReference type="PANTHER" id="PTHR36174:SF1">
    <property type="entry name" value="LIPID II:GLYCINE GLYCYLTRANSFERASE"/>
    <property type="match status" value="1"/>
</dbReference>
<accession>A0A9D1HTD2</accession>
<evidence type="ECO:0000256" key="1">
    <source>
        <dbReference type="ARBA" id="ARBA00009943"/>
    </source>
</evidence>
<comment type="similarity">
    <text evidence="1">Belongs to the FemABX family.</text>
</comment>
<dbReference type="AlphaFoldDB" id="A0A9D1HTD2"/>
<evidence type="ECO:0000256" key="3">
    <source>
        <dbReference type="ARBA" id="ARBA00022960"/>
    </source>
</evidence>
<protein>
    <submittedName>
        <fullName evidence="7">Peptidoglycan bridge formation glycyltransferase FemA/FemB family protein</fullName>
    </submittedName>
</protein>
<dbReference type="InterPro" id="IPR016181">
    <property type="entry name" value="Acyl_CoA_acyltransferase"/>
</dbReference>
<evidence type="ECO:0000313" key="8">
    <source>
        <dbReference type="Proteomes" id="UP000824087"/>
    </source>
</evidence>
<gene>
    <name evidence="7" type="ORF">IAD49_01780</name>
</gene>
<dbReference type="InterPro" id="IPR050644">
    <property type="entry name" value="PG_Glycine_Bridge_Synth"/>
</dbReference>
<dbReference type="SUPFAM" id="SSF55729">
    <property type="entry name" value="Acyl-CoA N-acyltransferases (Nat)"/>
    <property type="match status" value="2"/>
</dbReference>
<sequence>MSIKELSTEEFNLFIDAFQKTNMYQTSEYALAMSHQEYQSLLLGLVDERSNIYGATLVLVEKLGGFKYATVPRGFLIDYNNTELISIFTKEIKKYLGKKDIIAVKIAPMIERMRYQINEKTKTPIANYDATFDALKKNGYFHMGYNHYFESLLPRYEAELKLNVPYYTLFEQLSPELQEHIRFSEQMGVKIYKGNQNHLEYLYLEVKDEYPRDLNFLRQFYQYFDTKQAIEFYYAKLDTEIYLKKSQELYQEYEARSNELNGLLLRQDLSKEKVINEKMRVDRLFDQYKNQLIQATNLLREYPKGVILSSLLIVKHKKTIYTVLDGYNHQMKEFSARHLLFWKVIEKYSRLGFETFNFGGVANPTLAENKMKEINDFKTSFHTEIVEYIGDLELITNAPLYFMYRNTAPLKNIFNRS</sequence>
<dbReference type="Gene3D" id="1.20.58.90">
    <property type="match status" value="1"/>
</dbReference>
<dbReference type="GO" id="GO:0008360">
    <property type="term" value="P:regulation of cell shape"/>
    <property type="evidence" value="ECO:0007669"/>
    <property type="project" value="UniProtKB-KW"/>
</dbReference>
<evidence type="ECO:0000256" key="6">
    <source>
        <dbReference type="ARBA" id="ARBA00023316"/>
    </source>
</evidence>
<dbReference type="GO" id="GO:0071555">
    <property type="term" value="P:cell wall organization"/>
    <property type="evidence" value="ECO:0007669"/>
    <property type="project" value="UniProtKB-KW"/>
</dbReference>
<keyword evidence="3" id="KW-0133">Cell shape</keyword>
<dbReference type="Proteomes" id="UP000824087">
    <property type="component" value="Unassembled WGS sequence"/>
</dbReference>
<dbReference type="PANTHER" id="PTHR36174">
    <property type="entry name" value="LIPID II:GLYCINE GLYCYLTRANSFERASE"/>
    <property type="match status" value="1"/>
</dbReference>
<evidence type="ECO:0000256" key="4">
    <source>
        <dbReference type="ARBA" id="ARBA00022984"/>
    </source>
</evidence>
<dbReference type="EMBL" id="DVML01000010">
    <property type="protein sequence ID" value="HIU22291.1"/>
    <property type="molecule type" value="Genomic_DNA"/>
</dbReference>
<dbReference type="PROSITE" id="PS51191">
    <property type="entry name" value="FEMABX"/>
    <property type="match status" value="1"/>
</dbReference>
<reference evidence="7" key="2">
    <citation type="journal article" date="2021" name="PeerJ">
        <title>Extensive microbial diversity within the chicken gut microbiome revealed by metagenomics and culture.</title>
        <authorList>
            <person name="Gilroy R."/>
            <person name="Ravi A."/>
            <person name="Getino M."/>
            <person name="Pursley I."/>
            <person name="Horton D.L."/>
            <person name="Alikhan N.F."/>
            <person name="Baker D."/>
            <person name="Gharbi K."/>
            <person name="Hall N."/>
            <person name="Watson M."/>
            <person name="Adriaenssens E.M."/>
            <person name="Foster-Nyarko E."/>
            <person name="Jarju S."/>
            <person name="Secka A."/>
            <person name="Antonio M."/>
            <person name="Oren A."/>
            <person name="Chaudhuri R.R."/>
            <person name="La Ragione R."/>
            <person name="Hildebrand F."/>
            <person name="Pallen M.J."/>
        </authorList>
    </citation>
    <scope>NUCLEOTIDE SEQUENCE</scope>
    <source>
        <strain evidence="7">CHK197-8231</strain>
    </source>
</reference>
<dbReference type="GO" id="GO:0009252">
    <property type="term" value="P:peptidoglycan biosynthetic process"/>
    <property type="evidence" value="ECO:0007669"/>
    <property type="project" value="UniProtKB-KW"/>
</dbReference>
<dbReference type="GO" id="GO:0016755">
    <property type="term" value="F:aminoacyltransferase activity"/>
    <property type="evidence" value="ECO:0007669"/>
    <property type="project" value="InterPro"/>
</dbReference>
<keyword evidence="2" id="KW-0808">Transferase</keyword>
<keyword evidence="4" id="KW-0573">Peptidoglycan synthesis</keyword>
<name>A0A9D1HTD2_9BACT</name>
<keyword evidence="6" id="KW-0961">Cell wall biogenesis/degradation</keyword>